<protein>
    <submittedName>
        <fullName evidence="10">Dolichyl-phosphate-mannose-protein mannosyltransferase</fullName>
    </submittedName>
</protein>
<feature type="transmembrane region" description="Helical" evidence="8">
    <location>
        <begin position="203"/>
        <end position="222"/>
    </location>
</feature>
<evidence type="ECO:0000256" key="6">
    <source>
        <dbReference type="ARBA" id="ARBA00022989"/>
    </source>
</evidence>
<evidence type="ECO:0000256" key="7">
    <source>
        <dbReference type="ARBA" id="ARBA00023136"/>
    </source>
</evidence>
<name>A0ABY1NPP1_9BACT</name>
<dbReference type="InterPro" id="IPR038731">
    <property type="entry name" value="RgtA/B/C-like"/>
</dbReference>
<feature type="domain" description="Glycosyltransferase RgtA/B/C/D-like" evidence="9">
    <location>
        <begin position="62"/>
        <end position="220"/>
    </location>
</feature>
<dbReference type="PANTHER" id="PTHR33908">
    <property type="entry name" value="MANNOSYLTRANSFERASE YKCB-RELATED"/>
    <property type="match status" value="1"/>
</dbReference>
<keyword evidence="4" id="KW-0808">Transferase</keyword>
<evidence type="ECO:0000256" key="1">
    <source>
        <dbReference type="ARBA" id="ARBA00004651"/>
    </source>
</evidence>
<evidence type="ECO:0000259" key="9">
    <source>
        <dbReference type="Pfam" id="PF13231"/>
    </source>
</evidence>
<feature type="transmembrane region" description="Helical" evidence="8">
    <location>
        <begin position="85"/>
        <end position="104"/>
    </location>
</feature>
<feature type="transmembrane region" description="Helical" evidence="8">
    <location>
        <begin position="258"/>
        <end position="278"/>
    </location>
</feature>
<reference evidence="10 11" key="1">
    <citation type="submission" date="2017-05" db="EMBL/GenBank/DDBJ databases">
        <authorList>
            <person name="Varghese N."/>
            <person name="Submissions S."/>
        </authorList>
    </citation>
    <scope>NUCLEOTIDE SEQUENCE [LARGE SCALE GENOMIC DNA]</scope>
    <source>
        <strain evidence="10 11">DSM 15360</strain>
    </source>
</reference>
<comment type="subcellular location">
    <subcellularLocation>
        <location evidence="1">Cell membrane</location>
        <topology evidence="1">Multi-pass membrane protein</topology>
    </subcellularLocation>
</comment>
<dbReference type="Pfam" id="PF13231">
    <property type="entry name" value="PMT_2"/>
    <property type="match status" value="1"/>
</dbReference>
<feature type="transmembrane region" description="Helical" evidence="8">
    <location>
        <begin position="161"/>
        <end position="191"/>
    </location>
</feature>
<proteinExistence type="predicted"/>
<evidence type="ECO:0000256" key="5">
    <source>
        <dbReference type="ARBA" id="ARBA00022692"/>
    </source>
</evidence>
<organism evidence="10 11">
    <name type="scientific">Algoriphagus winogradskyi</name>
    <dbReference type="NCBI Taxonomy" id="237017"/>
    <lineage>
        <taxon>Bacteria</taxon>
        <taxon>Pseudomonadati</taxon>
        <taxon>Bacteroidota</taxon>
        <taxon>Cytophagia</taxon>
        <taxon>Cytophagales</taxon>
        <taxon>Cyclobacteriaceae</taxon>
        <taxon>Algoriphagus</taxon>
    </lineage>
</organism>
<dbReference type="GO" id="GO:0016757">
    <property type="term" value="F:glycosyltransferase activity"/>
    <property type="evidence" value="ECO:0007669"/>
    <property type="project" value="UniProtKB-KW"/>
</dbReference>
<evidence type="ECO:0000313" key="10">
    <source>
        <dbReference type="EMBL" id="SMP14994.1"/>
    </source>
</evidence>
<feature type="transmembrane region" description="Helical" evidence="8">
    <location>
        <begin position="290"/>
        <end position="310"/>
    </location>
</feature>
<accession>A0ABY1NPP1</accession>
<feature type="transmembrane region" description="Helical" evidence="8">
    <location>
        <begin position="345"/>
        <end position="365"/>
    </location>
</feature>
<evidence type="ECO:0000256" key="4">
    <source>
        <dbReference type="ARBA" id="ARBA00022679"/>
    </source>
</evidence>
<keyword evidence="11" id="KW-1185">Reference proteome</keyword>
<dbReference type="PANTHER" id="PTHR33908:SF11">
    <property type="entry name" value="MEMBRANE PROTEIN"/>
    <property type="match status" value="1"/>
</dbReference>
<keyword evidence="7 8" id="KW-0472">Membrane</keyword>
<dbReference type="Proteomes" id="UP001157915">
    <property type="component" value="Unassembled WGS sequence"/>
</dbReference>
<evidence type="ECO:0000256" key="2">
    <source>
        <dbReference type="ARBA" id="ARBA00022475"/>
    </source>
</evidence>
<evidence type="ECO:0000256" key="3">
    <source>
        <dbReference type="ARBA" id="ARBA00022676"/>
    </source>
</evidence>
<keyword evidence="5 8" id="KW-0812">Transmembrane</keyword>
<feature type="transmembrane region" description="Helical" evidence="8">
    <location>
        <begin position="16"/>
        <end position="36"/>
    </location>
</feature>
<gene>
    <name evidence="10" type="ORF">SAMN06265367_102430</name>
</gene>
<keyword evidence="3 10" id="KW-0328">Glycosyltransferase</keyword>
<evidence type="ECO:0000256" key="8">
    <source>
        <dbReference type="SAM" id="Phobius"/>
    </source>
</evidence>
<sequence>MPFLFKPNSMQRSTSYTIYFWVISLSLVVAKILFALRPEIDLFTEEAQYWLWSQNMAWHYYSKPPLVAVLNYISTGFLGNTELGVRINAILCGVGMSWVTFLFGRHLYSAKVGFWAAMILQAMPMWWLASTFHMTDSSLTFFWALSIYLAYRGMEDGKKSWWIGAGLAAAFGLMAKMVMILIFPLLLLYLIYTKSWKAQSQNYILFVLITLLGFIPALIWNWQNDFDTFKHLAALSGGGGGESKAFDVGKSFGQFFEYLGGQLAMISIFLLPLFVGAFRKVIQNQDRAKVYLLLPALMSWAAFAGLSFLTSIEVNWPVFAYGSLAILMAAWVCEQSLRWQRIRNWGVGLSIGLPLFFLLPDFTLMKSITPIKKAEKSAFRRMAGYEPLAERLVTLRDSLGIEDAYIFSETYHMASELSFYLPDHPQTYMLNMGARKNQFDLWPGLEQFVGKNEVGIFVSWNYDSPGEFADFQELIYEEQLPITFREESLRVATIQVWRKLERFNPYLPDTY</sequence>
<evidence type="ECO:0000313" key="11">
    <source>
        <dbReference type="Proteomes" id="UP001157915"/>
    </source>
</evidence>
<keyword evidence="2" id="KW-1003">Cell membrane</keyword>
<feature type="transmembrane region" description="Helical" evidence="8">
    <location>
        <begin position="316"/>
        <end position="333"/>
    </location>
</feature>
<comment type="caution">
    <text evidence="10">The sequence shown here is derived from an EMBL/GenBank/DDBJ whole genome shotgun (WGS) entry which is preliminary data.</text>
</comment>
<keyword evidence="6 8" id="KW-1133">Transmembrane helix</keyword>
<dbReference type="InterPro" id="IPR050297">
    <property type="entry name" value="LipidA_mod_glycosyltrf_83"/>
</dbReference>
<dbReference type="EMBL" id="FXUA01000002">
    <property type="protein sequence ID" value="SMP14994.1"/>
    <property type="molecule type" value="Genomic_DNA"/>
</dbReference>